<evidence type="ECO:0000256" key="2">
    <source>
        <dbReference type="SAM" id="SignalP"/>
    </source>
</evidence>
<dbReference type="EMBL" id="OC007592">
    <property type="protein sequence ID" value="CAD7266761.1"/>
    <property type="molecule type" value="Genomic_DNA"/>
</dbReference>
<proteinExistence type="predicted"/>
<name>A0A7R9B755_TIMSH</name>
<feature type="region of interest" description="Disordered" evidence="1">
    <location>
        <begin position="20"/>
        <end position="39"/>
    </location>
</feature>
<feature type="signal peptide" evidence="2">
    <location>
        <begin position="1"/>
        <end position="24"/>
    </location>
</feature>
<sequence>MRGLLMVLPVLTTLLVPYPPVTDASQTPTRQQQKGRAMDADMLNSVETNLMSLFGFKRRPRLDRSKVVIPDAMLELYQRQTGLSLDTASLALPGRHTKTANTVRSFVHKGQ</sequence>
<keyword evidence="2" id="KW-0732">Signal</keyword>
<feature type="chain" id="PRO_5031443600" description="TGF-beta propeptide domain-containing protein" evidence="2">
    <location>
        <begin position="25"/>
        <end position="111"/>
    </location>
</feature>
<dbReference type="AlphaFoldDB" id="A0A7R9B755"/>
<organism evidence="4">
    <name type="scientific">Timema shepardi</name>
    <name type="common">Walking stick</name>
    <dbReference type="NCBI Taxonomy" id="629360"/>
    <lineage>
        <taxon>Eukaryota</taxon>
        <taxon>Metazoa</taxon>
        <taxon>Ecdysozoa</taxon>
        <taxon>Arthropoda</taxon>
        <taxon>Hexapoda</taxon>
        <taxon>Insecta</taxon>
        <taxon>Pterygota</taxon>
        <taxon>Neoptera</taxon>
        <taxon>Polyneoptera</taxon>
        <taxon>Phasmatodea</taxon>
        <taxon>Timematodea</taxon>
        <taxon>Timematoidea</taxon>
        <taxon>Timematidae</taxon>
        <taxon>Timema</taxon>
    </lineage>
</organism>
<reference evidence="4" key="1">
    <citation type="submission" date="2020-11" db="EMBL/GenBank/DDBJ databases">
        <authorList>
            <person name="Tran Van P."/>
        </authorList>
    </citation>
    <scope>NUCLEOTIDE SEQUENCE</scope>
</reference>
<accession>A0A7R9B755</accession>
<feature type="domain" description="TGF-beta propeptide" evidence="3">
    <location>
        <begin position="29"/>
        <end position="109"/>
    </location>
</feature>
<dbReference type="InterPro" id="IPR001111">
    <property type="entry name" value="TGF-b_propeptide"/>
</dbReference>
<protein>
    <recommendedName>
        <fullName evidence="3">TGF-beta propeptide domain-containing protein</fullName>
    </recommendedName>
</protein>
<gene>
    <name evidence="4" type="ORF">TSIB3V08_LOCUS10775</name>
</gene>
<dbReference type="Pfam" id="PF00688">
    <property type="entry name" value="TGFb_propeptide"/>
    <property type="match status" value="1"/>
</dbReference>
<feature type="compositionally biased region" description="Polar residues" evidence="1">
    <location>
        <begin position="23"/>
        <end position="34"/>
    </location>
</feature>
<evidence type="ECO:0000259" key="3">
    <source>
        <dbReference type="Pfam" id="PF00688"/>
    </source>
</evidence>
<evidence type="ECO:0000313" key="4">
    <source>
        <dbReference type="EMBL" id="CAD7266761.1"/>
    </source>
</evidence>
<evidence type="ECO:0000256" key="1">
    <source>
        <dbReference type="SAM" id="MobiDB-lite"/>
    </source>
</evidence>